<dbReference type="Proteomes" id="UP001519272">
    <property type="component" value="Unassembled WGS sequence"/>
</dbReference>
<accession>A0ABS4FLZ8</accession>
<reference evidence="5 6" key="1">
    <citation type="submission" date="2021-03" db="EMBL/GenBank/DDBJ databases">
        <title>Genomic Encyclopedia of Type Strains, Phase IV (KMG-IV): sequencing the most valuable type-strain genomes for metagenomic binning, comparative biology and taxonomic classification.</title>
        <authorList>
            <person name="Goeker M."/>
        </authorList>
    </citation>
    <scope>NUCLEOTIDE SEQUENCE [LARGE SCALE GENOMIC DNA]</scope>
    <source>
        <strain evidence="5 6">DSM 14349</strain>
    </source>
</reference>
<dbReference type="PANTHER" id="PTHR46470:SF2">
    <property type="entry name" value="GLYCERALDEHYDE 3-PHOSPHATE PHOSPHATASE"/>
    <property type="match status" value="1"/>
</dbReference>
<dbReference type="GO" id="GO:0016787">
    <property type="term" value="F:hydrolase activity"/>
    <property type="evidence" value="ECO:0007669"/>
    <property type="project" value="UniProtKB-KW"/>
</dbReference>
<dbReference type="Gene3D" id="3.40.50.1000">
    <property type="entry name" value="HAD superfamily/HAD-like"/>
    <property type="match status" value="1"/>
</dbReference>
<keyword evidence="4" id="KW-0460">Magnesium</keyword>
<dbReference type="EMBL" id="JAGGKG010000001">
    <property type="protein sequence ID" value="MBP1903608.1"/>
    <property type="molecule type" value="Genomic_DNA"/>
</dbReference>
<name>A0ABS4FLZ8_9BACL</name>
<evidence type="ECO:0000256" key="2">
    <source>
        <dbReference type="ARBA" id="ARBA00022723"/>
    </source>
</evidence>
<dbReference type="SFLD" id="SFLDS00003">
    <property type="entry name" value="Haloacid_Dehalogenase"/>
    <property type="match status" value="1"/>
</dbReference>
<comment type="cofactor">
    <cofactor evidence="1">
        <name>Mg(2+)</name>
        <dbReference type="ChEBI" id="CHEBI:18420"/>
    </cofactor>
</comment>
<dbReference type="InterPro" id="IPR051400">
    <property type="entry name" value="HAD-like_hydrolase"/>
</dbReference>
<dbReference type="InterPro" id="IPR036412">
    <property type="entry name" value="HAD-like_sf"/>
</dbReference>
<dbReference type="Pfam" id="PF00702">
    <property type="entry name" value="Hydrolase"/>
    <property type="match status" value="1"/>
</dbReference>
<dbReference type="InterPro" id="IPR023214">
    <property type="entry name" value="HAD_sf"/>
</dbReference>
<dbReference type="PRINTS" id="PR00413">
    <property type="entry name" value="HADHALOGNASE"/>
</dbReference>
<dbReference type="PANTHER" id="PTHR46470">
    <property type="entry name" value="N-ACYLNEURAMINATE-9-PHOSPHATASE"/>
    <property type="match status" value="1"/>
</dbReference>
<dbReference type="Gene3D" id="1.20.120.710">
    <property type="entry name" value="Haloacid dehalogenase hydrolase-like domain"/>
    <property type="match status" value="1"/>
</dbReference>
<comment type="caution">
    <text evidence="5">The sequence shown here is derived from an EMBL/GenBank/DDBJ whole genome shotgun (WGS) entry which is preliminary data.</text>
</comment>
<evidence type="ECO:0000313" key="5">
    <source>
        <dbReference type="EMBL" id="MBP1903608.1"/>
    </source>
</evidence>
<evidence type="ECO:0000256" key="4">
    <source>
        <dbReference type="ARBA" id="ARBA00022842"/>
    </source>
</evidence>
<evidence type="ECO:0000256" key="3">
    <source>
        <dbReference type="ARBA" id="ARBA00022801"/>
    </source>
</evidence>
<protein>
    <submittedName>
        <fullName evidence="5">Hydrolase of the HAD superfamily</fullName>
    </submittedName>
</protein>
<dbReference type="NCBIfam" id="TIGR01549">
    <property type="entry name" value="HAD-SF-IA-v1"/>
    <property type="match status" value="1"/>
</dbReference>
<keyword evidence="2" id="KW-0479">Metal-binding</keyword>
<dbReference type="InterPro" id="IPR006439">
    <property type="entry name" value="HAD-SF_hydro_IA"/>
</dbReference>
<gene>
    <name evidence="5" type="ORF">J2Z32_000220</name>
</gene>
<proteinExistence type="predicted"/>
<organism evidence="5 6">
    <name type="scientific">Paenibacillus turicensis</name>
    <dbReference type="NCBI Taxonomy" id="160487"/>
    <lineage>
        <taxon>Bacteria</taxon>
        <taxon>Bacillati</taxon>
        <taxon>Bacillota</taxon>
        <taxon>Bacilli</taxon>
        <taxon>Bacillales</taxon>
        <taxon>Paenibacillaceae</taxon>
        <taxon>Paenibacillus</taxon>
    </lineage>
</organism>
<dbReference type="SFLD" id="SFLDG01129">
    <property type="entry name" value="C1.5:_HAD__Beta-PGM__Phosphata"/>
    <property type="match status" value="1"/>
</dbReference>
<keyword evidence="3 5" id="KW-0378">Hydrolase</keyword>
<keyword evidence="6" id="KW-1185">Reference proteome</keyword>
<sequence>MIQAVFFDLDDTLYDHLTPFQGALMQTLHTPTDFPYEKAYHRMRYYSDLLSDRFGGTPTTEPELSQLRHGRFRSALEEFGLHLSEEQAAAVQQAYYNKQFEIVLFKGAKELIEVLQSDSIFVGIITNGPLSHQMKKIEALNLQAFIPLDAIFVSGDVGYTKPDVGIFDHVANKFGLISAHCYYIGDSWRNDVVGALNAGWKSVWFNHRNVQPATTHRPHFEAKSYDELHHLLIEQKKR</sequence>
<evidence type="ECO:0000313" key="6">
    <source>
        <dbReference type="Proteomes" id="UP001519272"/>
    </source>
</evidence>
<evidence type="ECO:0000256" key="1">
    <source>
        <dbReference type="ARBA" id="ARBA00001946"/>
    </source>
</evidence>
<dbReference type="SUPFAM" id="SSF56784">
    <property type="entry name" value="HAD-like"/>
    <property type="match status" value="1"/>
</dbReference>
<dbReference type="RefSeq" id="WP_210087292.1">
    <property type="nucleotide sequence ID" value="NZ_JAGGKG010000001.1"/>
</dbReference>